<evidence type="ECO:0000313" key="1">
    <source>
        <dbReference type="EMBL" id="CCA85134.1"/>
    </source>
</evidence>
<name>G3A1N1_9RALS</name>
<reference evidence="1" key="1">
    <citation type="journal article" date="2011" name="PLoS ONE">
        <title>Ralstonia syzygii, the Blood Disease Bacterium and some Asian R. solanacearum strains form a single genomic species despite divergent lifestyles.</title>
        <authorList>
            <person name="Remenant B."/>
            <person name="de Cambiaire J.C."/>
            <person name="Cellier G."/>
            <person name="Jacobs J.M."/>
            <person name="Mangenot S."/>
            <person name="Barbe V."/>
            <person name="Lajus A."/>
            <person name="Vallenet D."/>
            <person name="Medigue C."/>
            <person name="Fegan M."/>
            <person name="Allen C."/>
            <person name="Prior P."/>
        </authorList>
    </citation>
    <scope>NUCLEOTIDE SEQUENCE</scope>
    <source>
        <strain evidence="1">R24</strain>
    </source>
</reference>
<sequence>MATEHSTKPMPLRLHIAQFQWANAMMRAANRALARGDEAALARIGFSAEHVDELRQSGGFPERVFRANYRTIAYLRRHGGRHAH</sequence>
<gene>
    <name evidence="1" type="ORF">RALSY_11133</name>
</gene>
<dbReference type="AlphaFoldDB" id="G3A1N1"/>
<organism evidence="1">
    <name type="scientific">Ralstonia syzygii R24</name>
    <dbReference type="NCBI Taxonomy" id="907261"/>
    <lineage>
        <taxon>Bacteria</taxon>
        <taxon>Pseudomonadati</taxon>
        <taxon>Pseudomonadota</taxon>
        <taxon>Betaproteobacteria</taxon>
        <taxon>Burkholderiales</taxon>
        <taxon>Burkholderiaceae</taxon>
        <taxon>Ralstonia</taxon>
        <taxon>Ralstonia solanacearum species complex</taxon>
    </lineage>
</organism>
<accession>G3A1N1</accession>
<protein>
    <submittedName>
        <fullName evidence="1">Uncharacterized protein</fullName>
    </submittedName>
</protein>
<dbReference type="RefSeq" id="WP_143012699.1">
    <property type="nucleotide sequence ID" value="NZ_CP115944.1"/>
</dbReference>
<proteinExistence type="predicted"/>
<reference evidence="1" key="2">
    <citation type="submission" date="2011-04" db="EMBL/GenBank/DDBJ databases">
        <authorList>
            <person name="Genoscope - CEA"/>
        </authorList>
    </citation>
    <scope>NUCLEOTIDE SEQUENCE</scope>
    <source>
        <strain evidence="1">R24</strain>
    </source>
</reference>
<dbReference type="EMBL" id="FR854086">
    <property type="protein sequence ID" value="CCA85134.1"/>
    <property type="molecule type" value="Genomic_DNA"/>
</dbReference>